<dbReference type="GO" id="GO:0009231">
    <property type="term" value="P:riboflavin biosynthetic process"/>
    <property type="evidence" value="ECO:0007669"/>
    <property type="project" value="InterPro"/>
</dbReference>
<evidence type="ECO:0000259" key="1">
    <source>
        <dbReference type="Pfam" id="PF01872"/>
    </source>
</evidence>
<dbReference type="EMBL" id="JAAGOB010000013">
    <property type="protein sequence ID" value="NED97697.1"/>
    <property type="molecule type" value="Genomic_DNA"/>
</dbReference>
<keyword evidence="3" id="KW-1185">Reference proteome</keyword>
<organism evidence="2 3">
    <name type="scientific">Phytoactinopolyspora alkaliphila</name>
    <dbReference type="NCBI Taxonomy" id="1783498"/>
    <lineage>
        <taxon>Bacteria</taxon>
        <taxon>Bacillati</taxon>
        <taxon>Actinomycetota</taxon>
        <taxon>Actinomycetes</taxon>
        <taxon>Jiangellales</taxon>
        <taxon>Jiangellaceae</taxon>
        <taxon>Phytoactinopolyspora</taxon>
    </lineage>
</organism>
<dbReference type="InterPro" id="IPR024072">
    <property type="entry name" value="DHFR-like_dom_sf"/>
</dbReference>
<comment type="caution">
    <text evidence="2">The sequence shown here is derived from an EMBL/GenBank/DDBJ whole genome shotgun (WGS) entry which is preliminary data.</text>
</comment>
<proteinExistence type="predicted"/>
<protein>
    <submittedName>
        <fullName evidence="2">Dihydrofolate reductase</fullName>
    </submittedName>
</protein>
<evidence type="ECO:0000313" key="3">
    <source>
        <dbReference type="Proteomes" id="UP000469185"/>
    </source>
</evidence>
<dbReference type="PANTHER" id="PTHR38011">
    <property type="entry name" value="DIHYDROFOLATE REDUCTASE FAMILY PROTEIN (AFU_ORTHOLOGUE AFUA_8G06820)"/>
    <property type="match status" value="1"/>
</dbReference>
<gene>
    <name evidence="2" type="ORF">G1H11_20570</name>
</gene>
<dbReference type="AlphaFoldDB" id="A0A6N9YRX6"/>
<dbReference type="InterPro" id="IPR002734">
    <property type="entry name" value="RibDG_C"/>
</dbReference>
<evidence type="ECO:0000313" key="2">
    <source>
        <dbReference type="EMBL" id="NED97697.1"/>
    </source>
</evidence>
<feature type="domain" description="Bacterial bifunctional deaminase-reductase C-terminal" evidence="1">
    <location>
        <begin position="5"/>
        <end position="171"/>
    </location>
</feature>
<reference evidence="2 3" key="1">
    <citation type="submission" date="2020-02" db="EMBL/GenBank/DDBJ databases">
        <authorList>
            <person name="Li X.-J."/>
            <person name="Feng X.-M."/>
        </authorList>
    </citation>
    <scope>NUCLEOTIDE SEQUENCE [LARGE SCALE GENOMIC DNA]</scope>
    <source>
        <strain evidence="2 3">CGMCC 4.7225</strain>
    </source>
</reference>
<name>A0A6N9YRX6_9ACTN</name>
<dbReference type="Gene3D" id="3.40.430.10">
    <property type="entry name" value="Dihydrofolate Reductase, subunit A"/>
    <property type="match status" value="1"/>
</dbReference>
<dbReference type="SUPFAM" id="SSF53597">
    <property type="entry name" value="Dihydrofolate reductase-like"/>
    <property type="match status" value="1"/>
</dbReference>
<sequence length="199" mass="21145">MGKTIMYAAMSADGYVARTDGDIGPLFDWFGNGPIAWNWLGGEMRTNQASKDFIQTVYSDIGAMVVGRYVFDQTNGWDGQAVAGDHVFVVTHEPPRTWEYADTAPFTFVTGGVESAIAQAREVAGDRIVDVAAGNVGGQALRLGVIDQVVMNVVPVVFGDGRPFFGSAAGEVTLANPSLVAQGDGVTHLLYDVPRSAKI</sequence>
<dbReference type="PANTHER" id="PTHR38011:SF12">
    <property type="entry name" value="BIFUNCTIONAL DEAMINASE-REDUCTASE DOMAIN PROTEIN"/>
    <property type="match status" value="1"/>
</dbReference>
<dbReference type="Pfam" id="PF01872">
    <property type="entry name" value="RibD_C"/>
    <property type="match status" value="1"/>
</dbReference>
<dbReference type="GO" id="GO:0008703">
    <property type="term" value="F:5-amino-6-(5-phosphoribosylamino)uracil reductase activity"/>
    <property type="evidence" value="ECO:0007669"/>
    <property type="project" value="InterPro"/>
</dbReference>
<accession>A0A6N9YRX6</accession>
<dbReference type="Proteomes" id="UP000469185">
    <property type="component" value="Unassembled WGS sequence"/>
</dbReference>
<dbReference type="RefSeq" id="WP_163820479.1">
    <property type="nucleotide sequence ID" value="NZ_JAAGOB010000013.1"/>
</dbReference>
<dbReference type="InterPro" id="IPR050765">
    <property type="entry name" value="Riboflavin_Biosynth_HTPR"/>
</dbReference>